<gene>
    <name evidence="7" type="ORF">A1Q1_06787</name>
</gene>
<dbReference type="GO" id="GO:0005739">
    <property type="term" value="C:mitochondrion"/>
    <property type="evidence" value="ECO:0007669"/>
    <property type="project" value="TreeGrafter"/>
</dbReference>
<dbReference type="Pfam" id="PF02911">
    <property type="entry name" value="Formyl_trans_C"/>
    <property type="match status" value="1"/>
</dbReference>
<keyword evidence="4" id="KW-0648">Protein biosynthesis</keyword>
<reference evidence="7 8" key="1">
    <citation type="journal article" date="2012" name="Eukaryot. Cell">
        <title>Draft genome sequence of CBS 2479, the standard type strain of Trichosporon asahii.</title>
        <authorList>
            <person name="Yang R.Y."/>
            <person name="Li H.T."/>
            <person name="Zhu H."/>
            <person name="Zhou G.P."/>
            <person name="Wang M."/>
            <person name="Wang L."/>
        </authorList>
    </citation>
    <scope>NUCLEOTIDE SEQUENCE [LARGE SCALE GENOMIC DNA]</scope>
    <source>
        <strain evidence="8">ATCC 90039 / CBS 2479 / JCM 2466 / KCTC 7840 / NCYC 2677 / UAMH 7654</strain>
    </source>
</reference>
<keyword evidence="3 7" id="KW-0808">Transferase</keyword>
<dbReference type="Proteomes" id="UP000002748">
    <property type="component" value="Unassembled WGS sequence"/>
</dbReference>
<accession>J5TPN5</accession>
<evidence type="ECO:0000256" key="2">
    <source>
        <dbReference type="ARBA" id="ARBA00012261"/>
    </source>
</evidence>
<name>J5TPN5_TRIAS</name>
<dbReference type="RefSeq" id="XP_014183311.1">
    <property type="nucleotide sequence ID" value="XM_014327836.1"/>
</dbReference>
<dbReference type="CDD" id="cd08646">
    <property type="entry name" value="FMT_core_Met-tRNA-FMT_N"/>
    <property type="match status" value="1"/>
</dbReference>
<dbReference type="SUPFAM" id="SSF53328">
    <property type="entry name" value="Formyltransferase"/>
    <property type="match status" value="1"/>
</dbReference>
<dbReference type="PANTHER" id="PTHR11138">
    <property type="entry name" value="METHIONYL-TRNA FORMYLTRANSFERASE"/>
    <property type="match status" value="1"/>
</dbReference>
<dbReference type="VEuPathDB" id="FungiDB:A1Q1_06787"/>
<evidence type="ECO:0000256" key="3">
    <source>
        <dbReference type="ARBA" id="ARBA00022679"/>
    </source>
</evidence>
<dbReference type="EC" id="2.1.2.9" evidence="2"/>
<proteinExistence type="inferred from homology"/>
<dbReference type="SUPFAM" id="SSF50486">
    <property type="entry name" value="FMT C-terminal domain-like"/>
    <property type="match status" value="1"/>
</dbReference>
<dbReference type="GeneID" id="25990299"/>
<sequence length="417" mass="45993">MTTKVGAASIEVRYLTEPCDPGQARRCIRPFPFDRRSRLPSSFFFTLNDESNMLNASALRRATAFTAPRRIGCAVYARQLHSGAQEPFRILFCGSDQFSVASLEALYNADVLTPPEQRVGRGRKQRYIPPLQTFAIDAGIPWHTVPSSGLDKSFDLPHPFSQKHPSHLLITASFGHIIPTPLMSPFQHALNVHPSMLPRYRGAAPIQWAIANGDRTTGVSVQNMGPREQGIDSGAIIGAVDGVPIPANATYPTLAEDLSHVSAKLLVAVLRQMLRGEASARPQEGEVVKAPKVTKERMRVNWTQPAEALERMSRAFSHHTPLWAEHNGKAVQLTLLAAPAPETLANVPRPNVPRPESRPGTVVFDKPQKRVYVVTGDGNSLLVLNRVKPIGRGEMNAAEWWNGLPEDHRQRGWSSFD</sequence>
<dbReference type="HOGENOM" id="CLU_033347_0_3_1"/>
<evidence type="ECO:0000256" key="1">
    <source>
        <dbReference type="ARBA" id="ARBA00010699"/>
    </source>
</evidence>
<dbReference type="InterPro" id="IPR002376">
    <property type="entry name" value="Formyl_transf_N"/>
</dbReference>
<dbReference type="PANTHER" id="PTHR11138:SF5">
    <property type="entry name" value="METHIONYL-TRNA FORMYLTRANSFERASE, MITOCHONDRIAL"/>
    <property type="match status" value="1"/>
</dbReference>
<evidence type="ECO:0000259" key="6">
    <source>
        <dbReference type="Pfam" id="PF02911"/>
    </source>
</evidence>
<evidence type="ECO:0000256" key="4">
    <source>
        <dbReference type="ARBA" id="ARBA00022917"/>
    </source>
</evidence>
<feature type="domain" description="Formyl transferase N-terminal" evidence="5">
    <location>
        <begin position="113"/>
        <end position="270"/>
    </location>
</feature>
<comment type="similarity">
    <text evidence="1">Belongs to the Fmt family.</text>
</comment>
<dbReference type="OrthoDB" id="10268103at2759"/>
<comment type="caution">
    <text evidence="7">The sequence shown here is derived from an EMBL/GenBank/DDBJ whole genome shotgun (WGS) entry which is preliminary data.</text>
</comment>
<dbReference type="EMBL" id="ALBS01000038">
    <property type="protein sequence ID" value="EJT51981.1"/>
    <property type="molecule type" value="Genomic_DNA"/>
</dbReference>
<organism evidence="7 8">
    <name type="scientific">Trichosporon asahii var. asahii (strain ATCC 90039 / CBS 2479 / JCM 2466 / KCTC 7840 / NBRC 103889/ NCYC 2677 / UAMH 7654)</name>
    <name type="common">Yeast</name>
    <dbReference type="NCBI Taxonomy" id="1186058"/>
    <lineage>
        <taxon>Eukaryota</taxon>
        <taxon>Fungi</taxon>
        <taxon>Dikarya</taxon>
        <taxon>Basidiomycota</taxon>
        <taxon>Agaricomycotina</taxon>
        <taxon>Tremellomycetes</taxon>
        <taxon>Trichosporonales</taxon>
        <taxon>Trichosporonaceae</taxon>
        <taxon>Trichosporon</taxon>
    </lineage>
</organism>
<dbReference type="InterPro" id="IPR005793">
    <property type="entry name" value="Formyl_trans_C"/>
</dbReference>
<dbReference type="Gene3D" id="3.40.50.12230">
    <property type="match status" value="1"/>
</dbReference>
<evidence type="ECO:0000259" key="5">
    <source>
        <dbReference type="Pfam" id="PF00551"/>
    </source>
</evidence>
<evidence type="ECO:0000313" key="8">
    <source>
        <dbReference type="Proteomes" id="UP000002748"/>
    </source>
</evidence>
<protein>
    <recommendedName>
        <fullName evidence="2">methionyl-tRNA formyltransferase</fullName>
        <ecNumber evidence="2">2.1.2.9</ecNumber>
    </recommendedName>
</protein>
<dbReference type="AlphaFoldDB" id="J5TPN5"/>
<dbReference type="InterPro" id="IPR011034">
    <property type="entry name" value="Formyl_transferase-like_C_sf"/>
</dbReference>
<dbReference type="CDD" id="cd08704">
    <property type="entry name" value="Met_tRNA_FMT_C"/>
    <property type="match status" value="1"/>
</dbReference>
<dbReference type="KEGG" id="tasa:A1Q1_06787"/>
<dbReference type="Pfam" id="PF00551">
    <property type="entry name" value="Formyl_trans_N"/>
    <property type="match status" value="1"/>
</dbReference>
<dbReference type="InterPro" id="IPR036477">
    <property type="entry name" value="Formyl_transf_N_sf"/>
</dbReference>
<dbReference type="InterPro" id="IPR044135">
    <property type="entry name" value="Met-tRNA-FMT_C"/>
</dbReference>
<dbReference type="GO" id="GO:0004479">
    <property type="term" value="F:methionyl-tRNA formyltransferase activity"/>
    <property type="evidence" value="ECO:0007669"/>
    <property type="project" value="UniProtKB-EC"/>
</dbReference>
<evidence type="ECO:0000313" key="7">
    <source>
        <dbReference type="EMBL" id="EJT51981.1"/>
    </source>
</evidence>
<feature type="domain" description="Formyl transferase C-terminal" evidence="6">
    <location>
        <begin position="292"/>
        <end position="404"/>
    </location>
</feature>
<dbReference type="InterPro" id="IPR041711">
    <property type="entry name" value="Met-tRNA-FMT_N"/>
</dbReference>